<dbReference type="GO" id="GO:0003924">
    <property type="term" value="F:GTPase activity"/>
    <property type="evidence" value="ECO:0007669"/>
    <property type="project" value="InterPro"/>
</dbReference>
<evidence type="ECO:0000256" key="2">
    <source>
        <dbReference type="ARBA" id="ARBA00022741"/>
    </source>
</evidence>
<gene>
    <name evidence="8" type="ORF">KSP39_PZI004182</name>
</gene>
<proteinExistence type="inferred from homology"/>
<accession>A0AAP0BXX4</accession>
<evidence type="ECO:0000256" key="1">
    <source>
        <dbReference type="ARBA" id="ARBA00006270"/>
    </source>
</evidence>
<keyword evidence="3" id="KW-0653">Protein transport</keyword>
<keyword evidence="6" id="KW-0636">Prenylation</keyword>
<keyword evidence="9" id="KW-1185">Reference proteome</keyword>
<dbReference type="Pfam" id="PF00071">
    <property type="entry name" value="Ras"/>
    <property type="match status" value="1"/>
</dbReference>
<evidence type="ECO:0000256" key="5">
    <source>
        <dbReference type="ARBA" id="ARBA00023288"/>
    </source>
</evidence>
<dbReference type="InterPro" id="IPR001806">
    <property type="entry name" value="Small_GTPase"/>
</dbReference>
<name>A0AAP0BXX4_9ASPA</name>
<dbReference type="InterPro" id="IPR027417">
    <property type="entry name" value="P-loop_NTPase"/>
</dbReference>
<sequence>MKPLYFNSILYSRTLIILVYVHKSFSLDCKTTTTDNLVVKEIVIAKRPIWDIPGKERFKNLAVFYAWLDGCILVFDVNIKKTFETLNK</sequence>
<evidence type="ECO:0000256" key="3">
    <source>
        <dbReference type="ARBA" id="ARBA00022927"/>
    </source>
</evidence>
<dbReference type="PANTHER" id="PTHR47981">
    <property type="entry name" value="RAB FAMILY"/>
    <property type="match status" value="1"/>
</dbReference>
<reference evidence="8 9" key="1">
    <citation type="journal article" date="2022" name="Nat. Plants">
        <title>Genomes of leafy and leafless Platanthera orchids illuminate the evolution of mycoheterotrophy.</title>
        <authorList>
            <person name="Li M.H."/>
            <person name="Liu K.W."/>
            <person name="Li Z."/>
            <person name="Lu H.C."/>
            <person name="Ye Q.L."/>
            <person name="Zhang D."/>
            <person name="Wang J.Y."/>
            <person name="Li Y.F."/>
            <person name="Zhong Z.M."/>
            <person name="Liu X."/>
            <person name="Yu X."/>
            <person name="Liu D.K."/>
            <person name="Tu X.D."/>
            <person name="Liu B."/>
            <person name="Hao Y."/>
            <person name="Liao X.Y."/>
            <person name="Jiang Y.T."/>
            <person name="Sun W.H."/>
            <person name="Chen J."/>
            <person name="Chen Y.Q."/>
            <person name="Ai Y."/>
            <person name="Zhai J.W."/>
            <person name="Wu S.S."/>
            <person name="Zhou Z."/>
            <person name="Hsiao Y.Y."/>
            <person name="Wu W.L."/>
            <person name="Chen Y.Y."/>
            <person name="Lin Y.F."/>
            <person name="Hsu J.L."/>
            <person name="Li C.Y."/>
            <person name="Wang Z.W."/>
            <person name="Zhao X."/>
            <person name="Zhong W.Y."/>
            <person name="Ma X.K."/>
            <person name="Ma L."/>
            <person name="Huang J."/>
            <person name="Chen G.Z."/>
            <person name="Huang M.Z."/>
            <person name="Huang L."/>
            <person name="Peng D.H."/>
            <person name="Luo Y.B."/>
            <person name="Zou S.Q."/>
            <person name="Chen S.P."/>
            <person name="Lan S."/>
            <person name="Tsai W.C."/>
            <person name="Van de Peer Y."/>
            <person name="Liu Z.J."/>
        </authorList>
    </citation>
    <scope>NUCLEOTIDE SEQUENCE [LARGE SCALE GENOMIC DNA]</scope>
    <source>
        <strain evidence="8">Lor287</strain>
    </source>
</reference>
<keyword evidence="2" id="KW-0547">Nucleotide-binding</keyword>
<dbReference type="PANTHER" id="PTHR47981:SF20">
    <property type="entry name" value="RAS-RELATED PROTEIN RAB-7A"/>
    <property type="match status" value="1"/>
</dbReference>
<dbReference type="Gene3D" id="3.40.50.300">
    <property type="entry name" value="P-loop containing nucleotide triphosphate hydrolases"/>
    <property type="match status" value="1"/>
</dbReference>
<evidence type="ECO:0000256" key="6">
    <source>
        <dbReference type="ARBA" id="ARBA00023289"/>
    </source>
</evidence>
<evidence type="ECO:0000256" key="7">
    <source>
        <dbReference type="ARBA" id="ARBA00046278"/>
    </source>
</evidence>
<dbReference type="GO" id="GO:0005525">
    <property type="term" value="F:GTP binding"/>
    <property type="evidence" value="ECO:0007669"/>
    <property type="project" value="UniProtKB-KW"/>
</dbReference>
<dbReference type="GO" id="GO:0012505">
    <property type="term" value="C:endomembrane system"/>
    <property type="evidence" value="ECO:0007669"/>
    <property type="project" value="UniProtKB-SubCell"/>
</dbReference>
<keyword evidence="3" id="KW-0813">Transport</keyword>
<dbReference type="EMBL" id="JBBWWQ010000003">
    <property type="protein sequence ID" value="KAK8951964.1"/>
    <property type="molecule type" value="Genomic_DNA"/>
</dbReference>
<dbReference type="AlphaFoldDB" id="A0AAP0BXX4"/>
<dbReference type="Proteomes" id="UP001418222">
    <property type="component" value="Unassembled WGS sequence"/>
</dbReference>
<keyword evidence="4" id="KW-0342">GTP-binding</keyword>
<organism evidence="8 9">
    <name type="scientific">Platanthera zijinensis</name>
    <dbReference type="NCBI Taxonomy" id="2320716"/>
    <lineage>
        <taxon>Eukaryota</taxon>
        <taxon>Viridiplantae</taxon>
        <taxon>Streptophyta</taxon>
        <taxon>Embryophyta</taxon>
        <taxon>Tracheophyta</taxon>
        <taxon>Spermatophyta</taxon>
        <taxon>Magnoliopsida</taxon>
        <taxon>Liliopsida</taxon>
        <taxon>Asparagales</taxon>
        <taxon>Orchidaceae</taxon>
        <taxon>Orchidoideae</taxon>
        <taxon>Orchideae</taxon>
        <taxon>Orchidinae</taxon>
        <taxon>Platanthera</taxon>
    </lineage>
</organism>
<dbReference type="GO" id="GO:0015031">
    <property type="term" value="P:protein transport"/>
    <property type="evidence" value="ECO:0007669"/>
    <property type="project" value="UniProtKB-KW"/>
</dbReference>
<comment type="similarity">
    <text evidence="1">Belongs to the small GTPase superfamily. Rab family.</text>
</comment>
<keyword evidence="5" id="KW-0449">Lipoprotein</keyword>
<evidence type="ECO:0000313" key="8">
    <source>
        <dbReference type="EMBL" id="KAK8951964.1"/>
    </source>
</evidence>
<comment type="caution">
    <text evidence="8">The sequence shown here is derived from an EMBL/GenBank/DDBJ whole genome shotgun (WGS) entry which is preliminary data.</text>
</comment>
<dbReference type="SUPFAM" id="SSF52540">
    <property type="entry name" value="P-loop containing nucleoside triphosphate hydrolases"/>
    <property type="match status" value="1"/>
</dbReference>
<protein>
    <submittedName>
        <fullName evidence="8">Uncharacterized protein</fullName>
    </submittedName>
</protein>
<evidence type="ECO:0000313" key="9">
    <source>
        <dbReference type="Proteomes" id="UP001418222"/>
    </source>
</evidence>
<evidence type="ECO:0000256" key="4">
    <source>
        <dbReference type="ARBA" id="ARBA00023134"/>
    </source>
</evidence>
<comment type="subcellular location">
    <subcellularLocation>
        <location evidence="7">Endomembrane system</location>
        <topology evidence="7">Lipid-anchor</topology>
        <orientation evidence="7">Cytoplasmic side</orientation>
    </subcellularLocation>
</comment>